<feature type="signal peptide" evidence="11">
    <location>
        <begin position="1"/>
        <end position="16"/>
    </location>
</feature>
<evidence type="ECO:0000256" key="11">
    <source>
        <dbReference type="RuleBase" id="RU362059"/>
    </source>
</evidence>
<evidence type="ECO:0000256" key="8">
    <source>
        <dbReference type="ARBA" id="ARBA00023136"/>
    </source>
</evidence>
<feature type="transmembrane region" description="Helical" evidence="11">
    <location>
        <begin position="489"/>
        <end position="508"/>
    </location>
</feature>
<dbReference type="Gene3D" id="3.40.50.2000">
    <property type="entry name" value="Glycogen Phosphorylase B"/>
    <property type="match status" value="1"/>
</dbReference>
<dbReference type="InterPro" id="IPR002213">
    <property type="entry name" value="UDP_glucos_trans"/>
</dbReference>
<keyword evidence="7 11" id="KW-1133">Transmembrane helix</keyword>
<dbReference type="CDD" id="cd03784">
    <property type="entry name" value="GT1_Gtf-like"/>
    <property type="match status" value="1"/>
</dbReference>
<dbReference type="AlphaFoldDB" id="A0A0B1T1M2"/>
<keyword evidence="4 10" id="KW-0808">Transferase</keyword>
<sequence>MLLPFLLSLLTLCCSSYKILVYNPKAAYSHMNFMGKIADTLVDAGHEVVTLQPVILQSEWNGTKKSRIIHVEMDRRVLEGLIGDRKESSEMWTASVASLSSFVGNILFLKALTTATVTRLLDNKDLLEQLKSEDFDVGIAELFDFAGIPVFQAIGLENIVGAHSLGSLPEGTAYSIGVPVIPSFMPASQGISDDSTSFSNRALNLLYTYMSRYFQTSIASAAEAVMVEKLGKNATPIWDVVSNMTWILTNTEPFLEFAKPTLHKVVDIGGIGVPEPKPLEKKWDRILSIRPHTVLISFGSMVTSKAMPYEYKRAIIKLVKSFPDITFIWKYEEPEEAPFAAGVENLFLSKWMPQNDLLADERLSLFITHCGAGSLLESATRGKPLIAIPLYGDQMRNANLAVKFGFGIIVNKENLKDSAVMHDAIEKIIGDEKYLKAARRIRNILARRPFPPEEKLVKTVELAAEFGSIPELYVAGRNLNFIVYHNIDLFLILFIVCSLVIFTILYCVTKVLRALRKKDKAKTQ</sequence>
<dbReference type="PROSITE" id="PS00375">
    <property type="entry name" value="UDPGT"/>
    <property type="match status" value="1"/>
</dbReference>
<feature type="chain" id="PRO_5005109784" description="UDP-glucuronosyltransferase" evidence="11">
    <location>
        <begin position="17"/>
        <end position="524"/>
    </location>
</feature>
<evidence type="ECO:0000256" key="9">
    <source>
        <dbReference type="ARBA" id="ARBA00047475"/>
    </source>
</evidence>
<keyword evidence="6 11" id="KW-0732">Signal</keyword>
<dbReference type="Proteomes" id="UP000053660">
    <property type="component" value="Unassembled WGS sequence"/>
</dbReference>
<evidence type="ECO:0000256" key="2">
    <source>
        <dbReference type="ARBA" id="ARBA00009995"/>
    </source>
</evidence>
<dbReference type="OrthoDB" id="5835829at2759"/>
<evidence type="ECO:0000256" key="10">
    <source>
        <dbReference type="RuleBase" id="RU003718"/>
    </source>
</evidence>
<comment type="catalytic activity">
    <reaction evidence="9 11">
        <text>glucuronate acceptor + UDP-alpha-D-glucuronate = acceptor beta-D-glucuronoside + UDP + H(+)</text>
        <dbReference type="Rhea" id="RHEA:21032"/>
        <dbReference type="ChEBI" id="CHEBI:15378"/>
        <dbReference type="ChEBI" id="CHEBI:58052"/>
        <dbReference type="ChEBI" id="CHEBI:58223"/>
        <dbReference type="ChEBI" id="CHEBI:132367"/>
        <dbReference type="ChEBI" id="CHEBI:132368"/>
        <dbReference type="EC" id="2.4.1.17"/>
    </reaction>
</comment>
<proteinExistence type="inferred from homology"/>
<organism evidence="12 13">
    <name type="scientific">Oesophagostomum dentatum</name>
    <name type="common">Nodular worm</name>
    <dbReference type="NCBI Taxonomy" id="61180"/>
    <lineage>
        <taxon>Eukaryota</taxon>
        <taxon>Metazoa</taxon>
        <taxon>Ecdysozoa</taxon>
        <taxon>Nematoda</taxon>
        <taxon>Chromadorea</taxon>
        <taxon>Rhabditida</taxon>
        <taxon>Rhabditina</taxon>
        <taxon>Rhabditomorpha</taxon>
        <taxon>Strongyloidea</taxon>
        <taxon>Strongylidae</taxon>
        <taxon>Oesophagostomum</taxon>
    </lineage>
</organism>
<dbReference type="EMBL" id="KN553438">
    <property type="protein sequence ID" value="KHJ90056.1"/>
    <property type="molecule type" value="Genomic_DNA"/>
</dbReference>
<evidence type="ECO:0000313" key="12">
    <source>
        <dbReference type="EMBL" id="KHJ90056.1"/>
    </source>
</evidence>
<keyword evidence="13" id="KW-1185">Reference proteome</keyword>
<dbReference type="FunFam" id="3.40.50.2000:FF:000038">
    <property type="entry name" value="UDP-GlucuronosylTransferase"/>
    <property type="match status" value="1"/>
</dbReference>
<dbReference type="InterPro" id="IPR050271">
    <property type="entry name" value="UDP-glycosyltransferase"/>
</dbReference>
<comment type="similarity">
    <text evidence="2 10">Belongs to the UDP-glycosyltransferase family.</text>
</comment>
<gene>
    <name evidence="12" type="ORF">OESDEN_10107</name>
</gene>
<evidence type="ECO:0000256" key="4">
    <source>
        <dbReference type="ARBA" id="ARBA00022679"/>
    </source>
</evidence>
<keyword evidence="5 11" id="KW-0812">Transmembrane</keyword>
<evidence type="ECO:0000256" key="3">
    <source>
        <dbReference type="ARBA" id="ARBA00022676"/>
    </source>
</evidence>
<dbReference type="Pfam" id="PF00201">
    <property type="entry name" value="UDPGT"/>
    <property type="match status" value="1"/>
</dbReference>
<keyword evidence="3 10" id="KW-0328">Glycosyltransferase</keyword>
<dbReference type="PANTHER" id="PTHR48043:SF150">
    <property type="entry name" value="GLUCURONOSYLTRANSFERASE"/>
    <property type="match status" value="1"/>
</dbReference>
<keyword evidence="8 11" id="KW-0472">Membrane</keyword>
<evidence type="ECO:0000313" key="13">
    <source>
        <dbReference type="Proteomes" id="UP000053660"/>
    </source>
</evidence>
<protein>
    <recommendedName>
        <fullName evidence="11">UDP-glucuronosyltransferase</fullName>
        <ecNumber evidence="11">2.4.1.17</ecNumber>
    </recommendedName>
</protein>
<dbReference type="PANTHER" id="PTHR48043">
    <property type="entry name" value="EG:EG0003.4 PROTEIN-RELATED"/>
    <property type="match status" value="1"/>
</dbReference>
<dbReference type="GO" id="GO:0016020">
    <property type="term" value="C:membrane"/>
    <property type="evidence" value="ECO:0007669"/>
    <property type="project" value="UniProtKB-SubCell"/>
</dbReference>
<dbReference type="InterPro" id="IPR035595">
    <property type="entry name" value="UDP_glycos_trans_CS"/>
</dbReference>
<dbReference type="GO" id="GO:0015020">
    <property type="term" value="F:glucuronosyltransferase activity"/>
    <property type="evidence" value="ECO:0007669"/>
    <property type="project" value="UniProtKB-EC"/>
</dbReference>
<comment type="subcellular location">
    <subcellularLocation>
        <location evidence="1 11">Membrane</location>
        <topology evidence="1 11">Single-pass membrane protein</topology>
    </subcellularLocation>
</comment>
<dbReference type="EC" id="2.4.1.17" evidence="11"/>
<name>A0A0B1T1M2_OESDE</name>
<evidence type="ECO:0000256" key="7">
    <source>
        <dbReference type="ARBA" id="ARBA00022989"/>
    </source>
</evidence>
<accession>A0A0B1T1M2</accession>
<dbReference type="SUPFAM" id="SSF53756">
    <property type="entry name" value="UDP-Glycosyltransferase/glycogen phosphorylase"/>
    <property type="match status" value="1"/>
</dbReference>
<reference evidence="12 13" key="1">
    <citation type="submission" date="2014-03" db="EMBL/GenBank/DDBJ databases">
        <title>Draft genome of the hookworm Oesophagostomum dentatum.</title>
        <authorList>
            <person name="Mitreva M."/>
        </authorList>
    </citation>
    <scope>NUCLEOTIDE SEQUENCE [LARGE SCALE GENOMIC DNA]</scope>
    <source>
        <strain evidence="12 13">OD-Hann</strain>
    </source>
</reference>
<evidence type="ECO:0000256" key="6">
    <source>
        <dbReference type="ARBA" id="ARBA00022729"/>
    </source>
</evidence>
<evidence type="ECO:0000256" key="1">
    <source>
        <dbReference type="ARBA" id="ARBA00004167"/>
    </source>
</evidence>
<evidence type="ECO:0000256" key="5">
    <source>
        <dbReference type="ARBA" id="ARBA00022692"/>
    </source>
</evidence>